<feature type="transmembrane region" description="Helical" evidence="7">
    <location>
        <begin position="291"/>
        <end position="307"/>
    </location>
</feature>
<evidence type="ECO:0000256" key="1">
    <source>
        <dbReference type="ARBA" id="ARBA00004651"/>
    </source>
</evidence>
<feature type="transmembrane region" description="Helical" evidence="7">
    <location>
        <begin position="55"/>
        <end position="76"/>
    </location>
</feature>
<keyword evidence="6 7" id="KW-0472">Membrane</keyword>
<dbReference type="Proteomes" id="UP000184016">
    <property type="component" value="Unassembled WGS sequence"/>
</dbReference>
<feature type="transmembrane region" description="Helical" evidence="7">
    <location>
        <begin position="108"/>
        <end position="132"/>
    </location>
</feature>
<evidence type="ECO:0000256" key="6">
    <source>
        <dbReference type="ARBA" id="ARBA00023136"/>
    </source>
</evidence>
<dbReference type="AlphaFoldDB" id="A0A1M6K2W9"/>
<dbReference type="GO" id="GO:0005886">
    <property type="term" value="C:plasma membrane"/>
    <property type="evidence" value="ECO:0007669"/>
    <property type="project" value="UniProtKB-SubCell"/>
</dbReference>
<accession>A0A1M6K2W9</accession>
<evidence type="ECO:0000313" key="9">
    <source>
        <dbReference type="EMBL" id="SHJ53280.1"/>
    </source>
</evidence>
<feature type="transmembrane region" description="Helical" evidence="7">
    <location>
        <begin position="345"/>
        <end position="367"/>
    </location>
</feature>
<sequence length="417" mass="46171">MDNRQATLRWKQAVPRESYTFVAASLVNSIGSSLLWPLITIYVHNVLHRNYAEAGFALLLQALMGVLGQFVGGALYEKVGPKRLIVGSLLMTGFAQFSLIFAKAWVPYLIAMMIIGFLNQTTMPAVNAFVGFRWPQHRNQLFNLMYVSNNIGVAVGTSLAGLLASISFNLTFLFNGLTTIFFALFFYQYLRKLGLSLDQFIPFSGQAGEQSSLFSLLLNMRLYLFLAIGSLLTYLATSAWNSGAAPYLNQHGQPPSMYSWLWTVNGLVILLGQPFTSMLNRWLTKSLNSRLIASALFYACGFSVIWIRHSPYIWLMMGMIIATFGEMLMSPVVPAIITQTTGRNAAFYLGVVGSVGTVGRLVGPPYFGYLFDQKGISPILLAATVSSLLAAFSFIVFSWWLKQGTYAGEEQNIPQSM</sequence>
<feature type="domain" description="Major facilitator superfamily (MFS) profile" evidence="8">
    <location>
        <begin position="1"/>
        <end position="402"/>
    </location>
</feature>
<name>A0A1M6K2W9_9BACL</name>
<comment type="subcellular location">
    <subcellularLocation>
        <location evidence="1">Cell membrane</location>
        <topology evidence="1">Multi-pass membrane protein</topology>
    </subcellularLocation>
</comment>
<dbReference type="InterPro" id="IPR036259">
    <property type="entry name" value="MFS_trans_sf"/>
</dbReference>
<dbReference type="GO" id="GO:0022857">
    <property type="term" value="F:transmembrane transporter activity"/>
    <property type="evidence" value="ECO:0007669"/>
    <property type="project" value="InterPro"/>
</dbReference>
<feature type="transmembrane region" description="Helical" evidence="7">
    <location>
        <begin position="83"/>
        <end position="102"/>
    </location>
</feature>
<evidence type="ECO:0000259" key="8">
    <source>
        <dbReference type="PROSITE" id="PS50850"/>
    </source>
</evidence>
<dbReference type="EMBL" id="FRAF01000001">
    <property type="protein sequence ID" value="SHJ53280.1"/>
    <property type="molecule type" value="Genomic_DNA"/>
</dbReference>
<organism evidence="9 10">
    <name type="scientific">Alicyclobacillus tolerans</name>
    <dbReference type="NCBI Taxonomy" id="90970"/>
    <lineage>
        <taxon>Bacteria</taxon>
        <taxon>Bacillati</taxon>
        <taxon>Bacillota</taxon>
        <taxon>Bacilli</taxon>
        <taxon>Bacillales</taxon>
        <taxon>Alicyclobacillaceae</taxon>
        <taxon>Alicyclobacillus</taxon>
    </lineage>
</organism>
<dbReference type="STRING" id="1830138.SAMN05443507_101133"/>
<feature type="transmembrane region" description="Helical" evidence="7">
    <location>
        <begin position="379"/>
        <end position="401"/>
    </location>
</feature>
<evidence type="ECO:0000313" key="10">
    <source>
        <dbReference type="Proteomes" id="UP000184016"/>
    </source>
</evidence>
<keyword evidence="4 7" id="KW-0812">Transmembrane</keyword>
<dbReference type="InterPro" id="IPR011701">
    <property type="entry name" value="MFS"/>
</dbReference>
<reference evidence="10" key="1">
    <citation type="submission" date="2016-11" db="EMBL/GenBank/DDBJ databases">
        <authorList>
            <person name="Varghese N."/>
            <person name="Submissions S."/>
        </authorList>
    </citation>
    <scope>NUCLEOTIDE SEQUENCE [LARGE SCALE GENOMIC DNA]</scope>
    <source>
        <strain evidence="10">USBA-503</strain>
    </source>
</reference>
<keyword evidence="2" id="KW-0813">Transport</keyword>
<protein>
    <submittedName>
        <fullName evidence="9">Predicted arabinose efflux permease, MFS family</fullName>
    </submittedName>
</protein>
<evidence type="ECO:0000256" key="4">
    <source>
        <dbReference type="ARBA" id="ARBA00022692"/>
    </source>
</evidence>
<dbReference type="PANTHER" id="PTHR23517">
    <property type="entry name" value="RESISTANCE PROTEIN MDTM, PUTATIVE-RELATED-RELATED"/>
    <property type="match status" value="1"/>
</dbReference>
<dbReference type="SUPFAM" id="SSF103473">
    <property type="entry name" value="MFS general substrate transporter"/>
    <property type="match status" value="1"/>
</dbReference>
<dbReference type="RefSeq" id="WP_072872635.1">
    <property type="nucleotide sequence ID" value="NZ_FRAF01000001.1"/>
</dbReference>
<feature type="transmembrane region" description="Helical" evidence="7">
    <location>
        <begin position="222"/>
        <end position="240"/>
    </location>
</feature>
<evidence type="ECO:0000256" key="2">
    <source>
        <dbReference type="ARBA" id="ARBA00022448"/>
    </source>
</evidence>
<gene>
    <name evidence="9" type="ORF">SAMN05443507_101133</name>
</gene>
<dbReference type="Gene3D" id="1.20.1250.20">
    <property type="entry name" value="MFS general substrate transporter like domains"/>
    <property type="match status" value="1"/>
</dbReference>
<evidence type="ECO:0000256" key="5">
    <source>
        <dbReference type="ARBA" id="ARBA00022989"/>
    </source>
</evidence>
<feature type="transmembrane region" description="Helical" evidence="7">
    <location>
        <begin position="21"/>
        <end position="43"/>
    </location>
</feature>
<dbReference type="PANTHER" id="PTHR23517:SF10">
    <property type="entry name" value="MAJOR FACILITATOR SUPERFAMILY (MFS) PROFILE DOMAIN-CONTAINING PROTEIN"/>
    <property type="match status" value="1"/>
</dbReference>
<dbReference type="PROSITE" id="PS50850">
    <property type="entry name" value="MFS"/>
    <property type="match status" value="1"/>
</dbReference>
<keyword evidence="5 7" id="KW-1133">Transmembrane helix</keyword>
<feature type="transmembrane region" description="Helical" evidence="7">
    <location>
        <begin position="172"/>
        <end position="190"/>
    </location>
</feature>
<feature type="transmembrane region" description="Helical" evidence="7">
    <location>
        <begin position="144"/>
        <end position="166"/>
    </location>
</feature>
<evidence type="ECO:0000256" key="3">
    <source>
        <dbReference type="ARBA" id="ARBA00022475"/>
    </source>
</evidence>
<feature type="transmembrane region" description="Helical" evidence="7">
    <location>
        <begin position="313"/>
        <end position="333"/>
    </location>
</feature>
<dbReference type="InterPro" id="IPR020846">
    <property type="entry name" value="MFS_dom"/>
</dbReference>
<dbReference type="InterPro" id="IPR050171">
    <property type="entry name" value="MFS_Transporters"/>
</dbReference>
<evidence type="ECO:0000256" key="7">
    <source>
        <dbReference type="SAM" id="Phobius"/>
    </source>
</evidence>
<keyword evidence="3" id="KW-1003">Cell membrane</keyword>
<keyword evidence="10" id="KW-1185">Reference proteome</keyword>
<dbReference type="Pfam" id="PF07690">
    <property type="entry name" value="MFS_1"/>
    <property type="match status" value="2"/>
</dbReference>
<proteinExistence type="predicted"/>
<feature type="transmembrane region" description="Helical" evidence="7">
    <location>
        <begin position="260"/>
        <end position="279"/>
    </location>
</feature>